<gene>
    <name evidence="1" type="ORF">BG006_000736</name>
</gene>
<dbReference type="EMBL" id="JAAAUY010001127">
    <property type="protein sequence ID" value="KAF9324229.1"/>
    <property type="molecule type" value="Genomic_DNA"/>
</dbReference>
<name>A0A9P5SEW8_9FUNG</name>
<dbReference type="Proteomes" id="UP000696485">
    <property type="component" value="Unassembled WGS sequence"/>
</dbReference>
<keyword evidence="2" id="KW-1185">Reference proteome</keyword>
<dbReference type="Gene3D" id="3.80.10.10">
    <property type="entry name" value="Ribonuclease Inhibitor"/>
    <property type="match status" value="1"/>
</dbReference>
<dbReference type="AlphaFoldDB" id="A0A9P5SEW8"/>
<evidence type="ECO:0000313" key="2">
    <source>
        <dbReference type="Proteomes" id="UP000696485"/>
    </source>
</evidence>
<proteinExistence type="predicted"/>
<reference evidence="1" key="1">
    <citation type="journal article" date="2020" name="Fungal Divers.">
        <title>Resolving the Mortierellaceae phylogeny through synthesis of multi-gene phylogenetics and phylogenomics.</title>
        <authorList>
            <person name="Vandepol N."/>
            <person name="Liber J."/>
            <person name="Desiro A."/>
            <person name="Na H."/>
            <person name="Kennedy M."/>
            <person name="Barry K."/>
            <person name="Grigoriev I.V."/>
            <person name="Miller A.N."/>
            <person name="O'Donnell K."/>
            <person name="Stajich J.E."/>
            <person name="Bonito G."/>
        </authorList>
    </citation>
    <scope>NUCLEOTIDE SEQUENCE</scope>
    <source>
        <strain evidence="1">NVP1</strain>
    </source>
</reference>
<organism evidence="1 2">
    <name type="scientific">Podila minutissima</name>
    <dbReference type="NCBI Taxonomy" id="64525"/>
    <lineage>
        <taxon>Eukaryota</taxon>
        <taxon>Fungi</taxon>
        <taxon>Fungi incertae sedis</taxon>
        <taxon>Mucoromycota</taxon>
        <taxon>Mortierellomycotina</taxon>
        <taxon>Mortierellomycetes</taxon>
        <taxon>Mortierellales</taxon>
        <taxon>Mortierellaceae</taxon>
        <taxon>Podila</taxon>
    </lineage>
</organism>
<dbReference type="InterPro" id="IPR032675">
    <property type="entry name" value="LRR_dom_sf"/>
</dbReference>
<comment type="caution">
    <text evidence="1">The sequence shown here is derived from an EMBL/GenBank/DDBJ whole genome shotgun (WGS) entry which is preliminary data.</text>
</comment>
<sequence>MHNLTSICINNNLLSPDTALARNWDRLVHLIQSQHCLRTIYIKGSSKQATTAFWASLAPCTHAHLHNLELTAEHIRALWDGCQNLQELDTNSIRLINVEELIVHHVILPNNGDFFEEAQARGGHWALKKLEFLGEPTVDMIRFLVQCRRLTSLAMRCSWQARNHGPATLATFLEQGYLPHLEELTVKSYVLDEDSPSCLRAMRHLKHLDCRSTRFGPISCTALARQFTSLQTLRLSKSNVHGDMNQIFLESCPLLTEFCSTPTDGSWIEQGQSWACLGLKKLAMGIIIVDTNSSERDNIREQSRVVLRELGRLTQLEELYISMREVKVPLQGLDMRLASGLRMLGGLRELKRLDFSYTRQVMYAPDIAFLKRLEQRNVSVFGNTEQKMNLLLLPELLAIVAGYLKAPASEARHISRVCHLWYAVFSPVVWHKCCVDDAFVNDEAAIQGLIKNASHIRHLTYFDLAVMSRLRPPCTQLTDLH</sequence>
<protein>
    <submittedName>
        <fullName evidence="1">Uncharacterized protein</fullName>
    </submittedName>
</protein>
<dbReference type="SUPFAM" id="SSF52047">
    <property type="entry name" value="RNI-like"/>
    <property type="match status" value="1"/>
</dbReference>
<accession>A0A9P5SEW8</accession>
<evidence type="ECO:0000313" key="1">
    <source>
        <dbReference type="EMBL" id="KAF9324229.1"/>
    </source>
</evidence>